<feature type="region of interest" description="Disordered" evidence="1">
    <location>
        <begin position="308"/>
        <end position="363"/>
    </location>
</feature>
<dbReference type="KEGG" id="cdep:91087349"/>
<dbReference type="AlphaFoldDB" id="A0AAJ8JT79"/>
<accession>A0AAJ8JT79</accession>
<dbReference type="Pfam" id="PF02213">
    <property type="entry name" value="GYF"/>
    <property type="match status" value="1"/>
</dbReference>
<dbReference type="SMART" id="SM00444">
    <property type="entry name" value="GYF"/>
    <property type="match status" value="1"/>
</dbReference>
<dbReference type="PANTHER" id="PTHR14445">
    <property type="entry name" value="GRB10 INTERACTING GYF PROTEIN"/>
    <property type="match status" value="1"/>
</dbReference>
<evidence type="ECO:0000313" key="4">
    <source>
        <dbReference type="Proteomes" id="UP000094043"/>
    </source>
</evidence>
<keyword evidence="4" id="KW-1185">Reference proteome</keyword>
<dbReference type="GeneID" id="91087349"/>
<feature type="compositionally biased region" description="Polar residues" evidence="1">
    <location>
        <begin position="308"/>
        <end position="320"/>
    </location>
</feature>
<gene>
    <name evidence="3" type="ORF">L203_103138</name>
</gene>
<reference evidence="3" key="1">
    <citation type="submission" date="2016-06" db="EMBL/GenBank/DDBJ databases">
        <authorList>
            <person name="Cuomo C."/>
            <person name="Litvintseva A."/>
            <person name="Heitman J."/>
            <person name="Chen Y."/>
            <person name="Sun S."/>
            <person name="Springer D."/>
            <person name="Dromer F."/>
            <person name="Young S."/>
            <person name="Zeng Q."/>
            <person name="Chapman S."/>
            <person name="Gujja S."/>
            <person name="Saif S."/>
            <person name="Birren B."/>
        </authorList>
    </citation>
    <scope>NUCLEOTIDE SEQUENCE</scope>
    <source>
        <strain evidence="3">CBS 7841</strain>
    </source>
</reference>
<dbReference type="SUPFAM" id="SSF55277">
    <property type="entry name" value="GYF domain"/>
    <property type="match status" value="1"/>
</dbReference>
<reference evidence="3" key="2">
    <citation type="journal article" date="2022" name="Elife">
        <title>Obligate sexual reproduction of a homothallic fungus closely related to the Cryptococcus pathogenic species complex.</title>
        <authorList>
            <person name="Passer A.R."/>
            <person name="Clancey S.A."/>
            <person name="Shea T."/>
            <person name="David-Palma M."/>
            <person name="Averette A.F."/>
            <person name="Boekhout T."/>
            <person name="Porcel B.M."/>
            <person name="Nowrousian M."/>
            <person name="Cuomo C.A."/>
            <person name="Sun S."/>
            <person name="Heitman J."/>
            <person name="Coelho M.A."/>
        </authorList>
    </citation>
    <scope>NUCLEOTIDE SEQUENCE</scope>
    <source>
        <strain evidence="3">CBS 7841</strain>
    </source>
</reference>
<dbReference type="GO" id="GO:0005829">
    <property type="term" value="C:cytosol"/>
    <property type="evidence" value="ECO:0007669"/>
    <property type="project" value="TreeGrafter"/>
</dbReference>
<name>A0AAJ8JT79_9TREE</name>
<dbReference type="RefSeq" id="XP_066068641.1">
    <property type="nucleotide sequence ID" value="XM_066212544.1"/>
</dbReference>
<feature type="region of interest" description="Disordered" evidence="1">
    <location>
        <begin position="1"/>
        <end position="57"/>
    </location>
</feature>
<dbReference type="InterPro" id="IPR051640">
    <property type="entry name" value="GRB10-interact_GYF"/>
</dbReference>
<evidence type="ECO:0000313" key="3">
    <source>
        <dbReference type="EMBL" id="WVN87941.1"/>
    </source>
</evidence>
<feature type="compositionally biased region" description="Gly residues" evidence="1">
    <location>
        <begin position="218"/>
        <end position="227"/>
    </location>
</feature>
<proteinExistence type="predicted"/>
<feature type="region of interest" description="Disordered" evidence="1">
    <location>
        <begin position="466"/>
        <end position="495"/>
    </location>
</feature>
<evidence type="ECO:0000259" key="2">
    <source>
        <dbReference type="PROSITE" id="PS50829"/>
    </source>
</evidence>
<protein>
    <recommendedName>
        <fullName evidence="2">GYF domain-containing protein</fullName>
    </recommendedName>
</protein>
<feature type="compositionally biased region" description="Low complexity" evidence="1">
    <location>
        <begin position="597"/>
        <end position="631"/>
    </location>
</feature>
<feature type="compositionally biased region" description="Low complexity" evidence="1">
    <location>
        <begin position="12"/>
        <end position="26"/>
    </location>
</feature>
<organism evidence="3 4">
    <name type="scientific">Cryptococcus depauperatus CBS 7841</name>
    <dbReference type="NCBI Taxonomy" id="1295531"/>
    <lineage>
        <taxon>Eukaryota</taxon>
        <taxon>Fungi</taxon>
        <taxon>Dikarya</taxon>
        <taxon>Basidiomycota</taxon>
        <taxon>Agaricomycotina</taxon>
        <taxon>Tremellomycetes</taxon>
        <taxon>Tremellales</taxon>
        <taxon>Cryptococcaceae</taxon>
        <taxon>Cryptococcus</taxon>
    </lineage>
</organism>
<reference evidence="3" key="3">
    <citation type="submission" date="2024-01" db="EMBL/GenBank/DDBJ databases">
        <authorList>
            <person name="Coelho M.A."/>
            <person name="David-Palma M."/>
            <person name="Shea T."/>
            <person name="Sun S."/>
            <person name="Cuomo C.A."/>
            <person name="Heitman J."/>
        </authorList>
    </citation>
    <scope>NUCLEOTIDE SEQUENCE</scope>
    <source>
        <strain evidence="3">CBS 7841</strain>
    </source>
</reference>
<dbReference type="Proteomes" id="UP000094043">
    <property type="component" value="Chromosome 3"/>
</dbReference>
<feature type="compositionally biased region" description="Low complexity" evidence="1">
    <location>
        <begin position="333"/>
        <end position="351"/>
    </location>
</feature>
<dbReference type="InterPro" id="IPR035445">
    <property type="entry name" value="GYF-like_dom_sf"/>
</dbReference>
<feature type="compositionally biased region" description="Polar residues" evidence="1">
    <location>
        <begin position="158"/>
        <end position="183"/>
    </location>
</feature>
<sequence>MSMHFAPQWAKPIKPSGTSTITTPTTELPGRKTPTSAIFPALAGNSRSASPTISTHPTLSYSRVTHMPSSPSVATDGYFPNTEINGEVNSHPFRYSREQILALFDENKFKERPIELVETAGGGGVLVNKSLNKPVGLRELSETEKKILASSVHPTLPTRRQIQQSNSASGENASLPTRRNTGYTRGEGGAFNGSMGKMGSFGGNILSPGGSDHKSPGALGGGFGGVGKRMNRRNDDHGGESRTSAATWRSTPKTPGSSFEGVLGFGNNGPPTEPIEPKEIGQRKWRIAAGLSASNTDRTLEVPITSEAATSVSVIATPSATPIPERDASVLEPSPTLTPSQPQQSTQLPSTAARSSHDPPEEDLGAAEWYYRDPNGQEQGPFTGTQMHNWHAHKYFADDLPIRRVSESTYRPLAELKTATGSEDHPFLTPVRIRQLPVNLPLPLSLGSPQQNAVHNLPDNFRNLAVQSPLDNDPRVSSQPHLPSGPGPFTPDFDAFSPNYPLTHQPNPLSSGYTHSPSQTWNALKPGPQSLRMGLSPMSPVSQTPFHNSGVPSPIGSAPLQYMQQQLQHLSQQRDYGMRSAHGEIYGQTWNQPHGYPQQASFQQTPQQPQTAPMQGWEQPQFQQIPQKPQPVAQPQIDVAYTQDQSAPTRQIEPVMEAQPLLSETQAKHTSEHEHEIELMQSKSVMEETNATSSPVSVTPEPVLPLTQNVWAKTYQKASAPSVTGFPAPGTVGKTATIPKNIEDAATIIPTPTQLPQAIDVATPGPTSSDASSAEKIKPKVAPWAVKVEERTAPSLSLRDIQEAEVKRAEVKRAALAEARVASASPKPASIKDDELPASMSWGLASQSKGVAGLGASATVPSPILPVWGGAGDAPKKTLKQIQAEEEHRKTKATQAARLVQGQNAGAGVSVGTRRGYADLAAAPVKKDESLPGWSTVGAGGRVTSAATTFKTTMPVKAAIPVAPKSMSVPVAVATAVKKTNGPVSLADDSAPSVEFIRWTKQALTGFKGDVDDFISVLLSFPIDPPAAAKADQMEIISDSVYANSSTLDGRRFAQEFMMKRKTDAKANKIQGGQKIQSLADVVKTQPKMKDDTGFKIVKAKGKKKN</sequence>
<dbReference type="PROSITE" id="PS50829">
    <property type="entry name" value="GYF"/>
    <property type="match status" value="1"/>
</dbReference>
<evidence type="ECO:0000256" key="1">
    <source>
        <dbReference type="SAM" id="MobiDB-lite"/>
    </source>
</evidence>
<feature type="region of interest" description="Disordered" evidence="1">
    <location>
        <begin position="592"/>
        <end position="631"/>
    </location>
</feature>
<feature type="region of interest" description="Disordered" evidence="1">
    <location>
        <begin position="149"/>
        <end position="279"/>
    </location>
</feature>
<dbReference type="InterPro" id="IPR003169">
    <property type="entry name" value="GYF"/>
</dbReference>
<feature type="compositionally biased region" description="Polar residues" evidence="1">
    <location>
        <begin position="45"/>
        <end position="57"/>
    </location>
</feature>
<feature type="domain" description="GYF" evidence="2">
    <location>
        <begin position="366"/>
        <end position="414"/>
    </location>
</feature>
<feature type="compositionally biased region" description="Polar residues" evidence="1">
    <location>
        <begin position="241"/>
        <end position="257"/>
    </location>
</feature>
<dbReference type="EMBL" id="CP143786">
    <property type="protein sequence ID" value="WVN87941.1"/>
    <property type="molecule type" value="Genomic_DNA"/>
</dbReference>
<feature type="compositionally biased region" description="Polar residues" evidence="1">
    <location>
        <begin position="466"/>
        <end position="481"/>
    </location>
</feature>
<dbReference type="Gene3D" id="3.30.1490.40">
    <property type="match status" value="1"/>
</dbReference>
<dbReference type="PANTHER" id="PTHR14445:SF36">
    <property type="entry name" value="FI03272P-RELATED"/>
    <property type="match status" value="1"/>
</dbReference>